<accession>A0ACB8G0E5</accession>
<name>A0ACB8G0E5_9SAUR</name>
<keyword evidence="2" id="KW-1185">Reference proteome</keyword>
<protein>
    <submittedName>
        <fullName evidence="1">Uncharacterized protein</fullName>
    </submittedName>
</protein>
<comment type="caution">
    <text evidence="1">The sequence shown here is derived from an EMBL/GenBank/DDBJ whole genome shotgun (WGS) entry which is preliminary data.</text>
</comment>
<evidence type="ECO:0000313" key="2">
    <source>
        <dbReference type="Proteomes" id="UP000827872"/>
    </source>
</evidence>
<proteinExistence type="predicted"/>
<evidence type="ECO:0000313" key="1">
    <source>
        <dbReference type="EMBL" id="KAH8012967.1"/>
    </source>
</evidence>
<reference evidence="1" key="1">
    <citation type="submission" date="2021-08" db="EMBL/GenBank/DDBJ databases">
        <title>The first chromosome-level gecko genome reveals the dynamic sex chromosomes of Neotropical dwarf geckos (Sphaerodactylidae: Sphaerodactylus).</title>
        <authorList>
            <person name="Pinto B.J."/>
            <person name="Keating S.E."/>
            <person name="Gamble T."/>
        </authorList>
    </citation>
    <scope>NUCLEOTIDE SEQUENCE</scope>
    <source>
        <strain evidence="1">TG3544</strain>
    </source>
</reference>
<dbReference type="EMBL" id="CM037615">
    <property type="protein sequence ID" value="KAH8012967.1"/>
    <property type="molecule type" value="Genomic_DNA"/>
</dbReference>
<sequence length="208" mass="22350">MVLEAVQALEKPKGASASAIKRYILHQYPGVDPVRLKYYLKQALVKGINRGYLLRPYKSSAQGASGSFKLRKKMVQQWKGLKKNSSDEKPAVKLEGEAVKQPNVKDQGPKQKLKRKGPEQVKKKTSSTRPGVPLGDGGATTSEAEPRAKASDGKAAKATNQQGLPKASRAKSASGGPKKGTPQTKAQLKGVLETKAKIKPLQEGKAQK</sequence>
<organism evidence="1 2">
    <name type="scientific">Sphaerodactylus townsendi</name>
    <dbReference type="NCBI Taxonomy" id="933632"/>
    <lineage>
        <taxon>Eukaryota</taxon>
        <taxon>Metazoa</taxon>
        <taxon>Chordata</taxon>
        <taxon>Craniata</taxon>
        <taxon>Vertebrata</taxon>
        <taxon>Euteleostomi</taxon>
        <taxon>Lepidosauria</taxon>
        <taxon>Squamata</taxon>
        <taxon>Bifurcata</taxon>
        <taxon>Gekkota</taxon>
        <taxon>Sphaerodactylidae</taxon>
        <taxon>Sphaerodactylus</taxon>
    </lineage>
</organism>
<dbReference type="Proteomes" id="UP000827872">
    <property type="component" value="Linkage Group LG02"/>
</dbReference>
<gene>
    <name evidence="1" type="ORF">K3G42_007789</name>
</gene>